<gene>
    <name evidence="3" type="ORF">EOE18_06575</name>
</gene>
<accession>A0A437N6W1</accession>
<dbReference type="EMBL" id="SACO01000004">
    <property type="protein sequence ID" value="RVU05654.1"/>
    <property type="molecule type" value="Genomic_DNA"/>
</dbReference>
<proteinExistence type="predicted"/>
<reference evidence="3 4" key="1">
    <citation type="submission" date="2019-01" db="EMBL/GenBank/DDBJ databases">
        <authorList>
            <person name="Chen W.-M."/>
        </authorList>
    </citation>
    <scope>NUCLEOTIDE SEQUENCE [LARGE SCALE GENOMIC DNA]</scope>
    <source>
        <strain evidence="3 4">FSY-9</strain>
    </source>
</reference>
<feature type="signal peptide" evidence="1">
    <location>
        <begin position="1"/>
        <end position="22"/>
    </location>
</feature>
<dbReference type="RefSeq" id="WP_127707500.1">
    <property type="nucleotide sequence ID" value="NZ_SACO01000004.1"/>
</dbReference>
<evidence type="ECO:0000313" key="3">
    <source>
        <dbReference type="EMBL" id="RVU05654.1"/>
    </source>
</evidence>
<dbReference type="InterPro" id="IPR053140">
    <property type="entry name" value="GDSL_Rv0518-like"/>
</dbReference>
<evidence type="ECO:0000313" key="4">
    <source>
        <dbReference type="Proteomes" id="UP000282837"/>
    </source>
</evidence>
<comment type="caution">
    <text evidence="3">The sequence shown here is derived from an EMBL/GenBank/DDBJ whole genome shotgun (WGS) entry which is preliminary data.</text>
</comment>
<dbReference type="CDD" id="cd01830">
    <property type="entry name" value="XynE_like"/>
    <property type="match status" value="1"/>
</dbReference>
<sequence>MKQGMLAALAAGLIAVGPQAWAKPQAEGGCKAQWVAAWGSAQFQPDANNALPAGSFAGKTLREILRLSLGGQKVRLRLSNFAGTQPLTLKGVSVALAQDPAHAAVDPLSIRPVRFDGRQEVTIPAGADYWSDAVDLPMQAGRDLAVSIAYDADPANQTSHPGSRATSYLLAGDQREAADMPGASTTDHWFQLAGVEVERCAPAAVIVALGDSITDGHGTTTNGNNRWTDILAQRLQADPRFRNQAVINQGIGGNRLLHDGLGPNALARFERDVLSQAGLSHVIVLEGINDIGTLTREAPVPLAEHQRLVANMIAAYRQIIARAHARGVKVIGATIMPFMGTAFYHPDAQNEADRQNVNDWIRAKGHFDAVIDFDAITRDPAHPDRLLPTYDKGDFLHPGPQGYRAMGEAIDLTLFR</sequence>
<dbReference type="Gene3D" id="3.40.50.1110">
    <property type="entry name" value="SGNH hydrolase"/>
    <property type="match status" value="1"/>
</dbReference>
<evidence type="ECO:0000259" key="2">
    <source>
        <dbReference type="Pfam" id="PF13472"/>
    </source>
</evidence>
<evidence type="ECO:0000256" key="1">
    <source>
        <dbReference type="SAM" id="SignalP"/>
    </source>
</evidence>
<dbReference type="Proteomes" id="UP000282837">
    <property type="component" value="Unassembled WGS sequence"/>
</dbReference>
<name>A0A437N6W1_9SPHN</name>
<protein>
    <submittedName>
        <fullName evidence="3">SGNH/GDSL hydrolase family protein</fullName>
    </submittedName>
</protein>
<dbReference type="GO" id="GO:0016788">
    <property type="term" value="F:hydrolase activity, acting on ester bonds"/>
    <property type="evidence" value="ECO:0007669"/>
    <property type="project" value="UniProtKB-ARBA"/>
</dbReference>
<dbReference type="PANTHER" id="PTHR43784">
    <property type="entry name" value="GDSL-LIKE LIPASE/ACYLHYDROLASE, PUTATIVE (AFU_ORTHOLOGUE AFUA_2G00820)-RELATED"/>
    <property type="match status" value="1"/>
</dbReference>
<dbReference type="Pfam" id="PF13472">
    <property type="entry name" value="Lipase_GDSL_2"/>
    <property type="match status" value="1"/>
</dbReference>
<dbReference type="AlphaFoldDB" id="A0A437N6W1"/>
<keyword evidence="1" id="KW-0732">Signal</keyword>
<feature type="chain" id="PRO_5019332912" evidence="1">
    <location>
        <begin position="23"/>
        <end position="416"/>
    </location>
</feature>
<dbReference type="InterPro" id="IPR036514">
    <property type="entry name" value="SGNH_hydro_sf"/>
</dbReference>
<keyword evidence="3" id="KW-0378">Hydrolase</keyword>
<dbReference type="OrthoDB" id="1828825at2"/>
<feature type="domain" description="SGNH hydrolase-type esterase" evidence="2">
    <location>
        <begin position="208"/>
        <end position="405"/>
    </location>
</feature>
<dbReference type="InterPro" id="IPR013830">
    <property type="entry name" value="SGNH_hydro"/>
</dbReference>
<keyword evidence="4" id="KW-1185">Reference proteome</keyword>
<organism evidence="3 4">
    <name type="scientific">Novosphingobium umbonatum</name>
    <dbReference type="NCBI Taxonomy" id="1908524"/>
    <lineage>
        <taxon>Bacteria</taxon>
        <taxon>Pseudomonadati</taxon>
        <taxon>Pseudomonadota</taxon>
        <taxon>Alphaproteobacteria</taxon>
        <taxon>Sphingomonadales</taxon>
        <taxon>Sphingomonadaceae</taxon>
        <taxon>Novosphingobium</taxon>
    </lineage>
</organism>
<dbReference type="PANTHER" id="PTHR43784:SF2">
    <property type="entry name" value="GDSL-LIKE LIPASE_ACYLHYDROLASE, PUTATIVE (AFU_ORTHOLOGUE AFUA_2G00820)-RELATED"/>
    <property type="match status" value="1"/>
</dbReference>
<dbReference type="SUPFAM" id="SSF52266">
    <property type="entry name" value="SGNH hydrolase"/>
    <property type="match status" value="1"/>
</dbReference>